<feature type="transmembrane region" description="Helical" evidence="8">
    <location>
        <begin position="796"/>
        <end position="815"/>
    </location>
</feature>
<name>A0A8H3ZXQ3_9PEZI</name>
<dbReference type="Gene3D" id="1.20.1420.30">
    <property type="entry name" value="NCX, central ion-binding region"/>
    <property type="match status" value="2"/>
</dbReference>
<evidence type="ECO:0000313" key="10">
    <source>
        <dbReference type="EMBL" id="KAF0332422.1"/>
    </source>
</evidence>
<feature type="compositionally biased region" description="Basic and acidic residues" evidence="7">
    <location>
        <begin position="1195"/>
        <end position="1207"/>
    </location>
</feature>
<feature type="transmembrane region" description="Helical" evidence="8">
    <location>
        <begin position="895"/>
        <end position="922"/>
    </location>
</feature>
<dbReference type="InterPro" id="IPR044880">
    <property type="entry name" value="NCX_ion-bd_dom_sf"/>
</dbReference>
<dbReference type="EMBL" id="WOWK01000001">
    <property type="protein sequence ID" value="KAF0332422.1"/>
    <property type="molecule type" value="Genomic_DNA"/>
</dbReference>
<evidence type="ECO:0000256" key="2">
    <source>
        <dbReference type="ARBA" id="ARBA00008170"/>
    </source>
</evidence>
<reference evidence="10 11" key="1">
    <citation type="submission" date="2019-12" db="EMBL/GenBank/DDBJ databases">
        <title>A genome sequence resource for the geographically widespread anthracnose pathogen Colletotrichum asianum.</title>
        <authorList>
            <person name="Meng Y."/>
        </authorList>
    </citation>
    <scope>NUCLEOTIDE SEQUENCE [LARGE SCALE GENOMIC DNA]</scope>
    <source>
        <strain evidence="10 11">ICMP 18580</strain>
    </source>
</reference>
<comment type="caution">
    <text evidence="10">The sequence shown here is derived from an EMBL/GenBank/DDBJ whole genome shotgun (WGS) entry which is preliminary data.</text>
</comment>
<gene>
    <name evidence="10" type="ORF">GQ607_000438</name>
</gene>
<feature type="domain" description="Sodium/calcium exchanger membrane region" evidence="9">
    <location>
        <begin position="121"/>
        <end position="259"/>
    </location>
</feature>
<dbReference type="OrthoDB" id="407410at2759"/>
<feature type="compositionally biased region" description="Polar residues" evidence="7">
    <location>
        <begin position="1221"/>
        <end position="1230"/>
    </location>
</feature>
<feature type="transmembrane region" description="Helical" evidence="8">
    <location>
        <begin position="240"/>
        <end position="264"/>
    </location>
</feature>
<feature type="region of interest" description="Disordered" evidence="7">
    <location>
        <begin position="1033"/>
        <end position="1056"/>
    </location>
</feature>
<dbReference type="GO" id="GO:0006874">
    <property type="term" value="P:intracellular calcium ion homeostasis"/>
    <property type="evidence" value="ECO:0007669"/>
    <property type="project" value="TreeGrafter"/>
</dbReference>
<evidence type="ECO:0000259" key="9">
    <source>
        <dbReference type="Pfam" id="PF01699"/>
    </source>
</evidence>
<feature type="compositionally biased region" description="Polar residues" evidence="7">
    <location>
        <begin position="441"/>
        <end position="461"/>
    </location>
</feature>
<keyword evidence="5 8" id="KW-1133">Transmembrane helix</keyword>
<evidence type="ECO:0000256" key="3">
    <source>
        <dbReference type="ARBA" id="ARBA00022448"/>
    </source>
</evidence>
<dbReference type="Proteomes" id="UP000434172">
    <property type="component" value="Unassembled WGS sequence"/>
</dbReference>
<feature type="transmembrane region" description="Helical" evidence="8">
    <location>
        <begin position="216"/>
        <end position="234"/>
    </location>
</feature>
<feature type="transmembrane region" description="Helical" evidence="8">
    <location>
        <begin position="183"/>
        <end position="204"/>
    </location>
</feature>
<feature type="transmembrane region" description="Helical" evidence="8">
    <location>
        <begin position="942"/>
        <end position="967"/>
    </location>
</feature>
<feature type="region of interest" description="Disordered" evidence="7">
    <location>
        <begin position="408"/>
        <end position="559"/>
    </location>
</feature>
<keyword evidence="6 8" id="KW-0472">Membrane</keyword>
<accession>A0A8H3ZXQ3</accession>
<feature type="transmembrane region" description="Helical" evidence="8">
    <location>
        <begin position="827"/>
        <end position="846"/>
    </location>
</feature>
<dbReference type="GO" id="GO:0016020">
    <property type="term" value="C:membrane"/>
    <property type="evidence" value="ECO:0007669"/>
    <property type="project" value="UniProtKB-SubCell"/>
</dbReference>
<feature type="compositionally biased region" description="Acidic residues" evidence="7">
    <location>
        <begin position="1157"/>
        <end position="1166"/>
    </location>
</feature>
<keyword evidence="4 8" id="KW-0812">Transmembrane</keyword>
<keyword evidence="3" id="KW-0813">Transport</keyword>
<dbReference type="InterPro" id="IPR004837">
    <property type="entry name" value="NaCa_Exmemb"/>
</dbReference>
<dbReference type="GO" id="GO:0008324">
    <property type="term" value="F:monoatomic cation transmembrane transporter activity"/>
    <property type="evidence" value="ECO:0007669"/>
    <property type="project" value="TreeGrafter"/>
</dbReference>
<comment type="similarity">
    <text evidence="2">Belongs to the Ca(2+):cation antiporter (CaCA) (TC 2.A.19) family.</text>
</comment>
<evidence type="ECO:0000256" key="5">
    <source>
        <dbReference type="ARBA" id="ARBA00022989"/>
    </source>
</evidence>
<keyword evidence="11" id="KW-1185">Reference proteome</keyword>
<feature type="transmembrane region" description="Helical" evidence="8">
    <location>
        <begin position="144"/>
        <end position="163"/>
    </location>
</feature>
<dbReference type="InterPro" id="IPR051359">
    <property type="entry name" value="CaCA_antiporter"/>
</dbReference>
<evidence type="ECO:0000256" key="6">
    <source>
        <dbReference type="ARBA" id="ARBA00023136"/>
    </source>
</evidence>
<feature type="compositionally biased region" description="Low complexity" evidence="7">
    <location>
        <begin position="1043"/>
        <end position="1052"/>
    </location>
</feature>
<comment type="subcellular location">
    <subcellularLocation>
        <location evidence="1">Membrane</location>
        <topology evidence="1">Multi-pass membrane protein</topology>
    </subcellularLocation>
</comment>
<protein>
    <submittedName>
        <fullName evidence="10">Sodium/calcium exchanger protein</fullName>
    </submittedName>
</protein>
<evidence type="ECO:0000256" key="4">
    <source>
        <dbReference type="ARBA" id="ARBA00022692"/>
    </source>
</evidence>
<dbReference type="AlphaFoldDB" id="A0A8H3ZXQ3"/>
<feature type="domain" description="Sodium/calcium exchanger membrane region" evidence="9">
    <location>
        <begin position="833"/>
        <end position="994"/>
    </location>
</feature>
<evidence type="ECO:0000256" key="1">
    <source>
        <dbReference type="ARBA" id="ARBA00004141"/>
    </source>
</evidence>
<organism evidence="10 11">
    <name type="scientific">Colletotrichum asianum</name>
    <dbReference type="NCBI Taxonomy" id="702518"/>
    <lineage>
        <taxon>Eukaryota</taxon>
        <taxon>Fungi</taxon>
        <taxon>Dikarya</taxon>
        <taxon>Ascomycota</taxon>
        <taxon>Pezizomycotina</taxon>
        <taxon>Sordariomycetes</taxon>
        <taxon>Hypocreomycetidae</taxon>
        <taxon>Glomerellales</taxon>
        <taxon>Glomerellaceae</taxon>
        <taxon>Colletotrichum</taxon>
        <taxon>Colletotrichum gloeosporioides species complex</taxon>
    </lineage>
</organism>
<feature type="region of interest" description="Disordered" evidence="7">
    <location>
        <begin position="287"/>
        <end position="317"/>
    </location>
</feature>
<feature type="region of interest" description="Disordered" evidence="7">
    <location>
        <begin position="1127"/>
        <end position="1272"/>
    </location>
</feature>
<feature type="compositionally biased region" description="Polar residues" evidence="7">
    <location>
        <begin position="408"/>
        <end position="419"/>
    </location>
</feature>
<evidence type="ECO:0000256" key="8">
    <source>
        <dbReference type="SAM" id="Phobius"/>
    </source>
</evidence>
<feature type="compositionally biased region" description="Low complexity" evidence="7">
    <location>
        <begin position="1208"/>
        <end position="1219"/>
    </location>
</feature>
<proteinExistence type="inferred from homology"/>
<dbReference type="Pfam" id="PF01699">
    <property type="entry name" value="Na_Ca_ex"/>
    <property type="match status" value="2"/>
</dbReference>
<feature type="transmembrane region" description="Helical" evidence="8">
    <location>
        <begin position="113"/>
        <end position="132"/>
    </location>
</feature>
<feature type="compositionally biased region" description="Basic and acidic residues" evidence="7">
    <location>
        <begin position="1143"/>
        <end position="1156"/>
    </location>
</feature>
<evidence type="ECO:0000313" key="11">
    <source>
        <dbReference type="Proteomes" id="UP000434172"/>
    </source>
</evidence>
<dbReference type="PANTHER" id="PTHR12266">
    <property type="entry name" value="NA+/CA2+ K+ INDEPENDENT EXCHANGER"/>
    <property type="match status" value="1"/>
</dbReference>
<sequence>MSQLSSTFDVSMPATSRIRGSGLRLRPFYTTVFLLTLLATWSFFTKATERHFAPQHVDASSPLLRRNELTECRDVHRAEDQCAFVKAHCAEDEAGLLSYLTLYYCNLGKAQPVAFAILVCWLGLLFTTIGIAASDFFSVNLNTISTILGLSESLAGVTFLAFGNGSPDVFSTFAAMGSNSASMAVGELIGAASFITAVVAGSMALVREFKVGRQTYVRDLCFFIVAVCFTMVFLADGHLHLWECITMVCYYIFYVVFVVTWHYYSKRRSQRRVREAAARGHVYGAVGHPYDELAPEPYRDDPDDEDRQVTSASASNAGDISALEAGPRIEVEGQDEGDDEVEESDHGRHVVAEMASNMRVLRPRGRRRNTLTPIRPSLVGALEFRSALAQLQRESNLRMRPMHGRAYSVNNIRSNSESGTVMGPPSDSGRYTISGGEGLGQSRNRALSSGNVPGSLVSTRQPSRDHSPWRFPPQGSANPIQQVKAQEARNRSPSPAYKIGGNLAPPPLDAAPPRQDTGGSDSLDPRPFGQLSLQIPTSRRTSFSTSSPASPFPGYTESPMVLTPAAQPDPPEFILPPGPARMEMPFAPYEVIEPKPVRWWPYAILPPPHIFWRTLFPTLLGWQQKSHWDRFVSAISVPSILLLVLTLPVVESESPDDLSDDTMVDPMIGLDTTGDGSVTLPEGEPIEQESEWQRFRRATLTHFRMPSLERTYSPKGSPALIAIDDPSGARVAEAPTSHPQHVKPAAPLPSESSIAVDDSGQWNRWLVAIQIFTGPLFAVVILWANMFEDFQHPYRVLVRFILYTLLASTILLGLLLITTSPDKKPKFHFLLCFMGFIIAIAWISTIAGEVVGVLKAVGVILGISEALLGLTIFAAGNSVGDLIADITVARLGYPVMALSACFGGPMLNILLGIGIGGVYMMVQAAKHRHKKHPDKPFKYHSYEIQIGGTLMISAITLLLTLLGLLLIVPMNKWIMSRKIGWGLIAIWTVSTIVNVVIEVTGVWTDSTFEHPVLQFNLSNMGFNTILNTAKQLASNDEAKKDQQSSSQTSDQQGWDKVGDDAKKAFANYQADQAQGKGPDYKEIGGVASAAYSAYNRGADAGDLDEKQKEQLGKDVVAGYSGRKKEALKSGEEGVDGTQEGCECEGHHDEKSKKLDEELGGESEDMVAGEKKNLREGGFLQGKVDNTKEGIAAQDARGEYTDPSKEALEALSSSTAARSSGRNEVSASQADYTGEKTPRSTDATSGETGDLSDYITFGRTTRSGRGIVSDREE</sequence>
<dbReference type="PANTHER" id="PTHR12266:SF0">
    <property type="entry name" value="MITOCHONDRIAL SODIUM_CALCIUM EXCHANGER PROTEIN"/>
    <property type="match status" value="1"/>
</dbReference>
<feature type="transmembrane region" description="Helical" evidence="8">
    <location>
        <begin position="765"/>
        <end position="784"/>
    </location>
</feature>
<feature type="compositionally biased region" description="Low complexity" evidence="7">
    <location>
        <begin position="536"/>
        <end position="553"/>
    </location>
</feature>
<evidence type="ECO:0000256" key="7">
    <source>
        <dbReference type="SAM" id="MobiDB-lite"/>
    </source>
</evidence>
<feature type="compositionally biased region" description="Polar residues" evidence="7">
    <location>
        <begin position="475"/>
        <end position="484"/>
    </location>
</feature>
<feature type="transmembrane region" description="Helical" evidence="8">
    <location>
        <begin position="853"/>
        <end position="875"/>
    </location>
</feature>
<feature type="transmembrane region" description="Helical" evidence="8">
    <location>
        <begin position="27"/>
        <end position="44"/>
    </location>
</feature>
<feature type="transmembrane region" description="Helical" evidence="8">
    <location>
        <begin position="979"/>
        <end position="997"/>
    </location>
</feature>